<dbReference type="Gene3D" id="3.40.50.300">
    <property type="entry name" value="P-loop containing nucleotide triphosphate hydrolases"/>
    <property type="match status" value="2"/>
</dbReference>
<dbReference type="PANTHER" id="PTHR43790">
    <property type="entry name" value="CARBOHYDRATE TRANSPORT ATP-BINDING PROTEIN MG119-RELATED"/>
    <property type="match status" value="1"/>
</dbReference>
<proteinExistence type="predicted"/>
<dbReference type="EMBL" id="JANTEZ010000001">
    <property type="protein sequence ID" value="MCS5713566.1"/>
    <property type="molecule type" value="Genomic_DNA"/>
</dbReference>
<dbReference type="InterPro" id="IPR003439">
    <property type="entry name" value="ABC_transporter-like_ATP-bd"/>
</dbReference>
<dbReference type="InterPro" id="IPR027417">
    <property type="entry name" value="P-loop_NTPase"/>
</dbReference>
<evidence type="ECO:0000256" key="2">
    <source>
        <dbReference type="ARBA" id="ARBA00022737"/>
    </source>
</evidence>
<dbReference type="RefSeq" id="WP_259485094.1">
    <property type="nucleotide sequence ID" value="NZ_JANTEZ010000001.1"/>
</dbReference>
<keyword evidence="4 6" id="KW-0067">ATP-binding</keyword>
<feature type="domain" description="ABC transporter" evidence="5">
    <location>
        <begin position="10"/>
        <end position="242"/>
    </location>
</feature>
<keyword evidence="1" id="KW-0813">Transport</keyword>
<evidence type="ECO:0000313" key="7">
    <source>
        <dbReference type="Proteomes" id="UP001165580"/>
    </source>
</evidence>
<dbReference type="InterPro" id="IPR017871">
    <property type="entry name" value="ABC_transporter-like_CS"/>
</dbReference>
<dbReference type="PROSITE" id="PS00211">
    <property type="entry name" value="ABC_TRANSPORTER_1"/>
    <property type="match status" value="1"/>
</dbReference>
<reference evidence="6" key="1">
    <citation type="submission" date="2022-08" db="EMBL/GenBank/DDBJ databases">
        <authorList>
            <person name="Deng Y."/>
            <person name="Han X.-F."/>
            <person name="Zhang Y.-Q."/>
        </authorList>
    </citation>
    <scope>NUCLEOTIDE SEQUENCE</scope>
    <source>
        <strain evidence="6">CPCC 205716</strain>
    </source>
</reference>
<keyword evidence="3" id="KW-0547">Nucleotide-binding</keyword>
<evidence type="ECO:0000313" key="6">
    <source>
        <dbReference type="EMBL" id="MCS5713566.1"/>
    </source>
</evidence>
<dbReference type="SMART" id="SM00382">
    <property type="entry name" value="AAA"/>
    <property type="match status" value="1"/>
</dbReference>
<gene>
    <name evidence="6" type="ORF">NVV95_03240</name>
</gene>
<dbReference type="InterPro" id="IPR050107">
    <property type="entry name" value="ABC_carbohydrate_import_ATPase"/>
</dbReference>
<dbReference type="PANTHER" id="PTHR43790:SF9">
    <property type="entry name" value="GALACTOFURANOSE TRANSPORTER ATP-BINDING PROTEIN YTFR"/>
    <property type="match status" value="1"/>
</dbReference>
<evidence type="ECO:0000256" key="4">
    <source>
        <dbReference type="ARBA" id="ARBA00022840"/>
    </source>
</evidence>
<evidence type="ECO:0000256" key="1">
    <source>
        <dbReference type="ARBA" id="ARBA00022448"/>
    </source>
</evidence>
<comment type="caution">
    <text evidence="6">The sequence shown here is derived from an EMBL/GenBank/DDBJ whole genome shotgun (WGS) entry which is preliminary data.</text>
</comment>
<dbReference type="SUPFAM" id="SSF52540">
    <property type="entry name" value="P-loop containing nucleoside triphosphate hydrolases"/>
    <property type="match status" value="2"/>
</dbReference>
<dbReference type="Pfam" id="PF00005">
    <property type="entry name" value="ABC_tran"/>
    <property type="match status" value="2"/>
</dbReference>
<keyword evidence="2" id="KW-0677">Repeat</keyword>
<sequence length="531" mass="55624">MTTTTTSEVISLRGITKAFPGVVANDDISLDIVSGQVHCLLGENGAGKSTLISILAGMQQPDSGTVSIGGQPVDISSPKVAVDLGIGVVHQHSTLVPAFTVLENLMLGDSGVMRDTKRATQRLGELAELLGVEIDPHALTSDLGLGQQQQVEIAKAMWKGSRLLVLDEPTSMLTPQAIEHLGESIARVKAQGLAVVLITHKLREAYAMGDCVTVLRGGRNVGHIGVDELASYSEEQAQDAILAAMFGDDLAAAGSDAVDLAGAGEAQRETAALDLSSRPVRLQLSGVTSRGPGHDVETEDVTLTVRAGEILGIAGIDGHGQQALSEVVAGQRPAASGTVVFDGEDITRTGVRSRQQLGVRYVTDDRLHEGTVGSMSVALNLVIKRIGQAPFWKSGRIQSKAVDIEADRLIAEYGIRTPSPATRAGTLSGGNIQKILLARELTGGAKLVVVNKPTYGLDLKTVHLVRELLIDFAADGGSVLLLSTDLDELIELSHRIEVISRGRLVGGVTNDGPGTAEKVGHYMTGAIEGTD</sequence>
<protein>
    <submittedName>
        <fullName evidence="6">ABC transporter ATP-binding protein</fullName>
    </submittedName>
</protein>
<name>A0ABT2GFH5_9MICO</name>
<dbReference type="GO" id="GO:0005524">
    <property type="term" value="F:ATP binding"/>
    <property type="evidence" value="ECO:0007669"/>
    <property type="project" value="UniProtKB-KW"/>
</dbReference>
<evidence type="ECO:0000259" key="5">
    <source>
        <dbReference type="PROSITE" id="PS50893"/>
    </source>
</evidence>
<evidence type="ECO:0000256" key="3">
    <source>
        <dbReference type="ARBA" id="ARBA00022741"/>
    </source>
</evidence>
<dbReference type="CDD" id="cd03215">
    <property type="entry name" value="ABC_Carb_Monos_II"/>
    <property type="match status" value="1"/>
</dbReference>
<feature type="domain" description="ABC transporter" evidence="5">
    <location>
        <begin position="282"/>
        <end position="526"/>
    </location>
</feature>
<accession>A0ABT2GFH5</accession>
<dbReference type="CDD" id="cd03216">
    <property type="entry name" value="ABC_Carb_Monos_I"/>
    <property type="match status" value="1"/>
</dbReference>
<dbReference type="InterPro" id="IPR003593">
    <property type="entry name" value="AAA+_ATPase"/>
</dbReference>
<keyword evidence="7" id="KW-1185">Reference proteome</keyword>
<dbReference type="PROSITE" id="PS50893">
    <property type="entry name" value="ABC_TRANSPORTER_2"/>
    <property type="match status" value="2"/>
</dbReference>
<organism evidence="6 7">
    <name type="scientific">Herbiconiux gentiana</name>
    <dbReference type="NCBI Taxonomy" id="2970912"/>
    <lineage>
        <taxon>Bacteria</taxon>
        <taxon>Bacillati</taxon>
        <taxon>Actinomycetota</taxon>
        <taxon>Actinomycetes</taxon>
        <taxon>Micrococcales</taxon>
        <taxon>Microbacteriaceae</taxon>
        <taxon>Herbiconiux</taxon>
    </lineage>
</organism>
<dbReference type="Proteomes" id="UP001165580">
    <property type="component" value="Unassembled WGS sequence"/>
</dbReference>